<dbReference type="EMBL" id="JBHSAM010000033">
    <property type="protein sequence ID" value="MFC4102380.1"/>
    <property type="molecule type" value="Genomic_DNA"/>
</dbReference>
<keyword evidence="2" id="KW-1185">Reference proteome</keyword>
<dbReference type="RefSeq" id="WP_377720999.1">
    <property type="nucleotide sequence ID" value="NZ_JBHSAM010000033.1"/>
</dbReference>
<gene>
    <name evidence="1" type="ORF">ACFOZ8_22440</name>
</gene>
<evidence type="ECO:0000313" key="2">
    <source>
        <dbReference type="Proteomes" id="UP001595715"/>
    </source>
</evidence>
<protein>
    <submittedName>
        <fullName evidence="1">Uncharacterized protein</fullName>
    </submittedName>
</protein>
<name>A0ABV8K8K4_9BACL</name>
<reference evidence="2" key="1">
    <citation type="journal article" date="2019" name="Int. J. Syst. Evol. Microbiol.">
        <title>The Global Catalogue of Microorganisms (GCM) 10K type strain sequencing project: providing services to taxonomists for standard genome sequencing and annotation.</title>
        <authorList>
            <consortium name="The Broad Institute Genomics Platform"/>
            <consortium name="The Broad Institute Genome Sequencing Center for Infectious Disease"/>
            <person name="Wu L."/>
            <person name="Ma J."/>
        </authorList>
    </citation>
    <scope>NUCLEOTIDE SEQUENCE [LARGE SCALE GENOMIC DNA]</scope>
    <source>
        <strain evidence="2">IBRC-M 10987</strain>
    </source>
</reference>
<organism evidence="1 2">
    <name type="scientific">Paenibacillus xanthanilyticus</name>
    <dbReference type="NCBI Taxonomy" id="1783531"/>
    <lineage>
        <taxon>Bacteria</taxon>
        <taxon>Bacillati</taxon>
        <taxon>Bacillota</taxon>
        <taxon>Bacilli</taxon>
        <taxon>Bacillales</taxon>
        <taxon>Paenibacillaceae</taxon>
        <taxon>Paenibacillus</taxon>
    </lineage>
</organism>
<comment type="caution">
    <text evidence="1">The sequence shown here is derived from an EMBL/GenBank/DDBJ whole genome shotgun (WGS) entry which is preliminary data.</text>
</comment>
<accession>A0ABV8K8K4</accession>
<dbReference type="Proteomes" id="UP001595715">
    <property type="component" value="Unassembled WGS sequence"/>
</dbReference>
<sequence>MDGYVGIEKIDPIERLKQHEITKILWQSLCEKGIREGDKGRIKAFLFSNLYEHAKELEAQFKGEFEVVIFKEDEGSEYIIEITTPVCRLSNEALEEVADILMISAADTNTKFDGFELDVNEVKKLNKPWWRIW</sequence>
<evidence type="ECO:0000313" key="1">
    <source>
        <dbReference type="EMBL" id="MFC4102380.1"/>
    </source>
</evidence>
<proteinExistence type="predicted"/>